<dbReference type="EMBL" id="AMSI01000002">
    <property type="protein sequence ID" value="EKF44015.1"/>
    <property type="molecule type" value="Genomic_DNA"/>
</dbReference>
<keyword evidence="2" id="KW-1185">Reference proteome</keyword>
<dbReference type="OrthoDB" id="9984782at2"/>
<dbReference type="STRING" id="721133.SAMN05216176_101439"/>
<evidence type="ECO:0000313" key="2">
    <source>
        <dbReference type="Proteomes" id="UP000007374"/>
    </source>
</evidence>
<evidence type="ECO:0000313" key="1">
    <source>
        <dbReference type="EMBL" id="EKF44015.1"/>
    </source>
</evidence>
<dbReference type="RefSeq" id="WP_009756149.1">
    <property type="nucleotide sequence ID" value="NZ_AMSI01000002.1"/>
</dbReference>
<sequence>MTSSSTTATTARPTSEQNSAIIEAQAIILFYQDELENLRWIAECDTKGNRSTGDKLGRDLDRWENHPEHVKDRFRQRARKSYEERSDG</sequence>
<dbReference type="AlphaFoldDB" id="K2NXR5"/>
<gene>
    <name evidence="1" type="ORF">NA8A_04365</name>
</gene>
<reference evidence="1 2" key="1">
    <citation type="journal article" date="2012" name="J. Bacteriol.">
        <title>Genome Sequence of Nitratireductor indicus Type Strain C115.</title>
        <authorList>
            <person name="Lai Q."/>
            <person name="Li G."/>
            <person name="Yu Z."/>
            <person name="Shao Z."/>
        </authorList>
    </citation>
    <scope>NUCLEOTIDE SEQUENCE [LARGE SCALE GENOMIC DNA]</scope>
    <source>
        <strain evidence="1 2">C115</strain>
    </source>
</reference>
<accession>K2NXR5</accession>
<comment type="caution">
    <text evidence="1">The sequence shown here is derived from an EMBL/GenBank/DDBJ whole genome shotgun (WGS) entry which is preliminary data.</text>
</comment>
<dbReference type="PATRIC" id="fig|1231190.3.peg.912"/>
<proteinExistence type="predicted"/>
<dbReference type="Proteomes" id="UP000007374">
    <property type="component" value="Unassembled WGS sequence"/>
</dbReference>
<organism evidence="1 2">
    <name type="scientific">Nitratireductor indicus C115</name>
    <dbReference type="NCBI Taxonomy" id="1231190"/>
    <lineage>
        <taxon>Bacteria</taxon>
        <taxon>Pseudomonadati</taxon>
        <taxon>Pseudomonadota</taxon>
        <taxon>Alphaproteobacteria</taxon>
        <taxon>Hyphomicrobiales</taxon>
        <taxon>Phyllobacteriaceae</taxon>
        <taxon>Nitratireductor</taxon>
    </lineage>
</organism>
<name>K2NXR5_9HYPH</name>
<protein>
    <submittedName>
        <fullName evidence="1">Uncharacterized protein</fullName>
    </submittedName>
</protein>